<evidence type="ECO:0000256" key="1">
    <source>
        <dbReference type="SAM" id="MobiDB-lite"/>
    </source>
</evidence>
<feature type="region of interest" description="Disordered" evidence="1">
    <location>
        <begin position="57"/>
        <end position="78"/>
    </location>
</feature>
<comment type="caution">
    <text evidence="2">The sequence shown here is derived from an EMBL/GenBank/DDBJ whole genome shotgun (WGS) entry which is preliminary data.</text>
</comment>
<dbReference type="Proteomes" id="UP000230484">
    <property type="component" value="Unassembled WGS sequence"/>
</dbReference>
<sequence length="78" mass="8870">MSEKVAKRSFTIGGVRFPVKCWPMVNIGGVDFNLETGEMRADPKEHEFGSAVGINQESGMREGYSGEEWMRMKKERNQ</sequence>
<feature type="compositionally biased region" description="Basic and acidic residues" evidence="1">
    <location>
        <begin position="68"/>
        <end position="78"/>
    </location>
</feature>
<protein>
    <submittedName>
        <fullName evidence="2">Uncharacterized protein</fullName>
    </submittedName>
</protein>
<evidence type="ECO:0000313" key="3">
    <source>
        <dbReference type="Proteomes" id="UP000230484"/>
    </source>
</evidence>
<dbReference type="EMBL" id="PFWW01000001">
    <property type="protein sequence ID" value="PJA43154.1"/>
    <property type="molecule type" value="Genomic_DNA"/>
</dbReference>
<dbReference type="AlphaFoldDB" id="A0A2M7XAI1"/>
<reference evidence="3" key="1">
    <citation type="submission" date="2017-09" db="EMBL/GenBank/DDBJ databases">
        <title>Depth-based differentiation of microbial function through sediment-hosted aquifers and enrichment of novel symbionts in the deep terrestrial subsurface.</title>
        <authorList>
            <person name="Probst A.J."/>
            <person name="Ladd B."/>
            <person name="Jarett J.K."/>
            <person name="Geller-Mcgrath D.E."/>
            <person name="Sieber C.M.K."/>
            <person name="Emerson J.B."/>
            <person name="Anantharaman K."/>
            <person name="Thomas B.C."/>
            <person name="Malmstrom R."/>
            <person name="Stieglmeier M."/>
            <person name="Klingl A."/>
            <person name="Woyke T."/>
            <person name="Ryan C.M."/>
            <person name="Banfield J.F."/>
        </authorList>
    </citation>
    <scope>NUCLEOTIDE SEQUENCE [LARGE SCALE GENOMIC DNA]</scope>
</reference>
<evidence type="ECO:0000313" key="2">
    <source>
        <dbReference type="EMBL" id="PJA43154.1"/>
    </source>
</evidence>
<accession>A0A2M7XAI1</accession>
<proteinExistence type="predicted"/>
<name>A0A2M7XAI1_9BACT</name>
<organism evidence="2 3">
    <name type="scientific">Candidatus Woesebacteria bacterium CG_4_9_14_3_um_filter_39_10</name>
    <dbReference type="NCBI Taxonomy" id="1975056"/>
    <lineage>
        <taxon>Bacteria</taxon>
        <taxon>Candidatus Woeseibacteriota</taxon>
    </lineage>
</organism>
<gene>
    <name evidence="2" type="ORF">CO176_00035</name>
</gene>